<feature type="compositionally biased region" description="Low complexity" evidence="1">
    <location>
        <begin position="152"/>
        <end position="183"/>
    </location>
</feature>
<dbReference type="PRINTS" id="PR01217">
    <property type="entry name" value="PRICHEXTENSN"/>
</dbReference>
<accession>A0A0C3AVD7</accession>
<evidence type="ECO:0000256" key="2">
    <source>
        <dbReference type="SAM" id="Phobius"/>
    </source>
</evidence>
<dbReference type="EMBL" id="KN824341">
    <property type="protein sequence ID" value="KIM23201.1"/>
    <property type="molecule type" value="Genomic_DNA"/>
</dbReference>
<reference evidence="4" key="2">
    <citation type="submission" date="2015-01" db="EMBL/GenBank/DDBJ databases">
        <title>Evolutionary Origins and Diversification of the Mycorrhizal Mutualists.</title>
        <authorList>
            <consortium name="DOE Joint Genome Institute"/>
            <consortium name="Mycorrhizal Genomics Consortium"/>
            <person name="Kohler A."/>
            <person name="Kuo A."/>
            <person name="Nagy L.G."/>
            <person name="Floudas D."/>
            <person name="Copeland A."/>
            <person name="Barry K.W."/>
            <person name="Cichocki N."/>
            <person name="Veneault-Fourrey C."/>
            <person name="LaButti K."/>
            <person name="Lindquist E.A."/>
            <person name="Lipzen A."/>
            <person name="Lundell T."/>
            <person name="Morin E."/>
            <person name="Murat C."/>
            <person name="Riley R."/>
            <person name="Ohm R."/>
            <person name="Sun H."/>
            <person name="Tunlid A."/>
            <person name="Henrissat B."/>
            <person name="Grigoriev I.V."/>
            <person name="Hibbett D.S."/>
            <person name="Martin F."/>
        </authorList>
    </citation>
    <scope>NUCLEOTIDE SEQUENCE [LARGE SCALE GENOMIC DNA]</scope>
    <source>
        <strain evidence="4">MAFF 305830</strain>
    </source>
</reference>
<sequence>MRRATGRLAWAVPIPVDVSVNDKPTAHLGTPSLVTPTLPALAALTKLPSVRRSSFSSSSAVGGPASIGPATDDPFFPRSRLAPTGCSGGTVCCAAGQFCQGTTTCCNAGQIGCGEGCCNFGETCCGSKCCGGGTTCDNGECKPPYDGYVTPTPSTTSRTSSTSVTSSTSSSSNTPPSYGPGPSRTVTPSYSNPYGSSVTISIPSYTIPNYGGFTPTPSCNDNNHQVVVVGAAVGACLGAFALIMAALAAWLWRKNRACEAELAGYRPTPTQPPAEEPKPTYNEPTPAPPKPEEPSYGNNGTQPTQPGYGNTDTQPTQPGYGSTPAPPPANNY</sequence>
<proteinExistence type="predicted"/>
<gene>
    <name evidence="3" type="ORF">M408DRAFT_28107</name>
</gene>
<evidence type="ECO:0000313" key="3">
    <source>
        <dbReference type="EMBL" id="KIM23201.1"/>
    </source>
</evidence>
<reference evidence="3 4" key="1">
    <citation type="submission" date="2014-04" db="EMBL/GenBank/DDBJ databases">
        <authorList>
            <consortium name="DOE Joint Genome Institute"/>
            <person name="Kuo A."/>
            <person name="Zuccaro A."/>
            <person name="Kohler A."/>
            <person name="Nagy L.G."/>
            <person name="Floudas D."/>
            <person name="Copeland A."/>
            <person name="Barry K.W."/>
            <person name="Cichocki N."/>
            <person name="Veneault-Fourrey C."/>
            <person name="LaButti K."/>
            <person name="Lindquist E.A."/>
            <person name="Lipzen A."/>
            <person name="Lundell T."/>
            <person name="Morin E."/>
            <person name="Murat C."/>
            <person name="Sun H."/>
            <person name="Tunlid A."/>
            <person name="Henrissat B."/>
            <person name="Grigoriev I.V."/>
            <person name="Hibbett D.S."/>
            <person name="Martin F."/>
            <person name="Nordberg H.P."/>
            <person name="Cantor M.N."/>
            <person name="Hua S.X."/>
        </authorList>
    </citation>
    <scope>NUCLEOTIDE SEQUENCE [LARGE SCALE GENOMIC DNA]</scope>
    <source>
        <strain evidence="3 4">MAFF 305830</strain>
    </source>
</reference>
<dbReference type="AlphaFoldDB" id="A0A0C3AVD7"/>
<feature type="region of interest" description="Disordered" evidence="1">
    <location>
        <begin position="264"/>
        <end position="332"/>
    </location>
</feature>
<feature type="transmembrane region" description="Helical" evidence="2">
    <location>
        <begin position="226"/>
        <end position="252"/>
    </location>
</feature>
<evidence type="ECO:0000256" key="1">
    <source>
        <dbReference type="SAM" id="MobiDB-lite"/>
    </source>
</evidence>
<keyword evidence="2" id="KW-1133">Transmembrane helix</keyword>
<evidence type="ECO:0000313" key="4">
    <source>
        <dbReference type="Proteomes" id="UP000054097"/>
    </source>
</evidence>
<dbReference type="HOGENOM" id="CLU_837192_0_0_1"/>
<keyword evidence="4" id="KW-1185">Reference proteome</keyword>
<organism evidence="3 4">
    <name type="scientific">Serendipita vermifera MAFF 305830</name>
    <dbReference type="NCBI Taxonomy" id="933852"/>
    <lineage>
        <taxon>Eukaryota</taxon>
        <taxon>Fungi</taxon>
        <taxon>Dikarya</taxon>
        <taxon>Basidiomycota</taxon>
        <taxon>Agaricomycotina</taxon>
        <taxon>Agaricomycetes</taxon>
        <taxon>Sebacinales</taxon>
        <taxon>Serendipitaceae</taxon>
        <taxon>Serendipita</taxon>
    </lineage>
</organism>
<keyword evidence="2" id="KW-0812">Transmembrane</keyword>
<feature type="region of interest" description="Disordered" evidence="1">
    <location>
        <begin position="152"/>
        <end position="190"/>
    </location>
</feature>
<protein>
    <submittedName>
        <fullName evidence="3">Uncharacterized protein</fullName>
    </submittedName>
</protein>
<feature type="compositionally biased region" description="Polar residues" evidence="1">
    <location>
        <begin position="296"/>
        <end position="320"/>
    </location>
</feature>
<keyword evidence="2" id="KW-0472">Membrane</keyword>
<dbReference type="Proteomes" id="UP000054097">
    <property type="component" value="Unassembled WGS sequence"/>
</dbReference>
<name>A0A0C3AVD7_SERVB</name>